<dbReference type="AlphaFoldDB" id="A0A2K8KNL7"/>
<sequence>MLRNEPYRFNWANPYRNKMDSSMSEEWLDQWPTGTSTEDANPFVSDAFLCALEQAGVCSREHGWQPSHLRLTPDLCVPAYLRTDSWGEYVFDWAWSSAYEQHGLAYYPKLVIAAPFTPSQGPRLLGAKSLEDVSRVIQSFKTKCLTDQLSGFHLLFPAPAEQAWLDQQGLLKRSDVQFHWRNRNYRDFDDFLERFSSRKRKNVRKERQSIIDQGITMRALTGSDITDSIWLAFYKFYHATYLKRGRQGYLNKEFFDRVRATMTDRIVLMMAFKDEEPIAGALCFRDQERLYGRYWGCFEEYSNLHFEACYYQGIEYCIAQGLTSFDPGTQGEHKIARGFEPTLTHSYHWLAHPEFFVAAEHFCAEERERTDRYLAQTQAALPFKQLTTQSDPEDQQ</sequence>
<proteinExistence type="predicted"/>
<dbReference type="KEGG" id="rfo:REIFOR_01257"/>
<dbReference type="PANTHER" id="PTHR47017">
    <property type="entry name" value="ACYL-COA"/>
    <property type="match status" value="1"/>
</dbReference>
<name>A0A2K8KNL7_9GAMM</name>
<dbReference type="GO" id="GO:0016740">
    <property type="term" value="F:transferase activity"/>
    <property type="evidence" value="ECO:0007669"/>
    <property type="project" value="UniProtKB-KW"/>
</dbReference>
<reference evidence="1 2" key="1">
    <citation type="journal article" date="2017" name="Environ. Microbiol.">
        <title>Genomic and physiological analyses of 'Reinekea forsetii' reveal a versatile opportunistic lifestyle during spring algae blooms.</title>
        <authorList>
            <person name="Avci B."/>
            <person name="Hahnke R.L."/>
            <person name="Chafee M."/>
            <person name="Fischer T."/>
            <person name="Gruber-Vodicka H."/>
            <person name="Tegetmeyer H.E."/>
            <person name="Harder J."/>
            <person name="Fuchs B.M."/>
            <person name="Amann R.I."/>
            <person name="Teeling H."/>
        </authorList>
    </citation>
    <scope>NUCLEOTIDE SEQUENCE [LARGE SCALE GENOMIC DNA]</scope>
    <source>
        <strain evidence="1 2">Hel1_31_D35</strain>
    </source>
</reference>
<dbReference type="Gene3D" id="3.40.630.30">
    <property type="match status" value="1"/>
</dbReference>
<dbReference type="RefSeq" id="WP_227003780.1">
    <property type="nucleotide sequence ID" value="NZ_CP011797.1"/>
</dbReference>
<dbReference type="PANTHER" id="PTHR47017:SF1">
    <property type="entry name" value="ACYL-COA"/>
    <property type="match status" value="1"/>
</dbReference>
<keyword evidence="1" id="KW-0808">Transferase</keyword>
<dbReference type="Pfam" id="PF04339">
    <property type="entry name" value="FemAB_like"/>
    <property type="match status" value="1"/>
</dbReference>
<keyword evidence="2" id="KW-1185">Reference proteome</keyword>
<organism evidence="1 2">
    <name type="scientific">Reinekea forsetii</name>
    <dbReference type="NCBI Taxonomy" id="1336806"/>
    <lineage>
        <taxon>Bacteria</taxon>
        <taxon>Pseudomonadati</taxon>
        <taxon>Pseudomonadota</taxon>
        <taxon>Gammaproteobacteria</taxon>
        <taxon>Oceanospirillales</taxon>
        <taxon>Saccharospirillaceae</taxon>
        <taxon>Reinekea</taxon>
    </lineage>
</organism>
<evidence type="ECO:0000313" key="2">
    <source>
        <dbReference type="Proteomes" id="UP000229757"/>
    </source>
</evidence>
<accession>A0A2K8KNL7</accession>
<protein>
    <submittedName>
        <fullName evidence="1">N-acetyltransferase, GNAT family</fullName>
    </submittedName>
</protein>
<evidence type="ECO:0000313" key="1">
    <source>
        <dbReference type="EMBL" id="ATX76403.1"/>
    </source>
</evidence>
<dbReference type="Proteomes" id="UP000229757">
    <property type="component" value="Chromosome"/>
</dbReference>
<dbReference type="InterPro" id="IPR016181">
    <property type="entry name" value="Acyl_CoA_acyltransferase"/>
</dbReference>
<gene>
    <name evidence="1" type="ORF">REIFOR_01257</name>
</gene>
<dbReference type="EMBL" id="CP011797">
    <property type="protein sequence ID" value="ATX76403.1"/>
    <property type="molecule type" value="Genomic_DNA"/>
</dbReference>
<dbReference type="SUPFAM" id="SSF55729">
    <property type="entry name" value="Acyl-CoA N-acyltransferases (Nat)"/>
    <property type="match status" value="1"/>
</dbReference>
<dbReference type="InterPro" id="IPR007434">
    <property type="entry name" value="FemAB-like"/>
</dbReference>